<dbReference type="GO" id="GO:0030246">
    <property type="term" value="F:carbohydrate binding"/>
    <property type="evidence" value="ECO:0007669"/>
    <property type="project" value="InterPro"/>
</dbReference>
<evidence type="ECO:0000313" key="4">
    <source>
        <dbReference type="Proteomes" id="UP000230869"/>
    </source>
</evidence>
<evidence type="ECO:0000313" key="3">
    <source>
        <dbReference type="EMBL" id="PIR13993.1"/>
    </source>
</evidence>
<feature type="signal peptide" evidence="2">
    <location>
        <begin position="1"/>
        <end position="25"/>
    </location>
</feature>
<keyword evidence="1" id="KW-0472">Membrane</keyword>
<keyword evidence="1" id="KW-1133">Transmembrane helix</keyword>
<keyword evidence="1" id="KW-0812">Transmembrane</keyword>
<dbReference type="Gene3D" id="2.60.40.680">
    <property type="match status" value="1"/>
</dbReference>
<dbReference type="Proteomes" id="UP000230869">
    <property type="component" value="Unassembled WGS sequence"/>
</dbReference>
<gene>
    <name evidence="3" type="ORF">COV49_00365</name>
</gene>
<sequence>MKIKPLIINIFMVLGVLAFASTAKAATLFLTPPSSRVAVGEKLTKNLKIDSEGISLNAIQAVLHFPKDTLEVVSLDKTDSAFSFWLEEPNFSNTDGVISFIGGTPYGVSGSSIQVFKIVFAAKGSGSGTVTISDSAITASDGSGTNILSKTVDAAFAVVAKKETPPIPVPEPIQEIIPAPIPIVRKPVPTGKLPIKPELKIPLYPEETKWSNLTSQFNVGWDLPLDVTGVSTAINKQPLFLPQKSEGLFDSKTFAALLDGAWYLHVRFQNNVGWGPAIHYKIAVDTQPPLGFKANILEGEKTDNPAPTFEFQSSDALSGLKEYQLRIGDGDLIQIPASDFTGSFKLPLQAPEKKRILIKAIDLAENSIEDNVDIEILPIASPTITFVPRELFPEDEQGLVVKGTALPDVNVLIKVQKVLPEERGEVIAEGAIQADDKGNWELTFGNQLLRNGQYVVLARSQDARGALSLVVESQEIRVKSKPIIQIGRFQLGMGGALIFLLLVIAGGFGAGAWFYKKRQEKLALRLLVVKTDLSKVFKLIQADIEKLQQAMATPTRADEEFIMKKLQEKTKKMEGYLKKELEKIKK</sequence>
<proteinExistence type="predicted"/>
<feature type="transmembrane region" description="Helical" evidence="1">
    <location>
        <begin position="491"/>
        <end position="515"/>
    </location>
</feature>
<evidence type="ECO:0000256" key="2">
    <source>
        <dbReference type="SAM" id="SignalP"/>
    </source>
</evidence>
<reference evidence="3 4" key="1">
    <citation type="submission" date="2017-09" db="EMBL/GenBank/DDBJ databases">
        <title>Depth-based differentiation of microbial function through sediment-hosted aquifers and enrichment of novel symbionts in the deep terrestrial subsurface.</title>
        <authorList>
            <person name="Probst A.J."/>
            <person name="Ladd B."/>
            <person name="Jarett J.K."/>
            <person name="Geller-Mcgrath D.E."/>
            <person name="Sieber C.M."/>
            <person name="Emerson J.B."/>
            <person name="Anantharaman K."/>
            <person name="Thomas B.C."/>
            <person name="Malmstrom R."/>
            <person name="Stieglmeier M."/>
            <person name="Klingl A."/>
            <person name="Woyke T."/>
            <person name="Ryan C.M."/>
            <person name="Banfield J.F."/>
        </authorList>
    </citation>
    <scope>NUCLEOTIDE SEQUENCE [LARGE SCALE GENOMIC DNA]</scope>
    <source>
        <strain evidence="3">CG11_big_fil_rev_8_21_14_0_20_39_10</strain>
    </source>
</reference>
<name>A0A2M6KA78_9BACT</name>
<dbReference type="InterPro" id="IPR008965">
    <property type="entry name" value="CBM2/CBM3_carb-bd_dom_sf"/>
</dbReference>
<keyword evidence="2" id="KW-0732">Signal</keyword>
<dbReference type="SUPFAM" id="SSF49384">
    <property type="entry name" value="Carbohydrate-binding domain"/>
    <property type="match status" value="1"/>
</dbReference>
<protein>
    <recommendedName>
        <fullName evidence="5">Cohesin domain-containing protein</fullName>
    </recommendedName>
</protein>
<dbReference type="EMBL" id="PCWW01000008">
    <property type="protein sequence ID" value="PIR13993.1"/>
    <property type="molecule type" value="Genomic_DNA"/>
</dbReference>
<evidence type="ECO:0008006" key="5">
    <source>
        <dbReference type="Google" id="ProtNLM"/>
    </source>
</evidence>
<comment type="caution">
    <text evidence="3">The sequence shown here is derived from an EMBL/GenBank/DDBJ whole genome shotgun (WGS) entry which is preliminary data.</text>
</comment>
<feature type="chain" id="PRO_5014617420" description="Cohesin domain-containing protein" evidence="2">
    <location>
        <begin position="26"/>
        <end position="586"/>
    </location>
</feature>
<dbReference type="AlphaFoldDB" id="A0A2M6KA78"/>
<evidence type="ECO:0000256" key="1">
    <source>
        <dbReference type="SAM" id="Phobius"/>
    </source>
</evidence>
<dbReference type="CDD" id="cd08547">
    <property type="entry name" value="Type_II_cohesin"/>
    <property type="match status" value="1"/>
</dbReference>
<organism evidence="3 4">
    <name type="scientific">Candidatus Falkowbacteria bacterium CG11_big_fil_rev_8_21_14_0_20_39_10</name>
    <dbReference type="NCBI Taxonomy" id="1974570"/>
    <lineage>
        <taxon>Bacteria</taxon>
        <taxon>Candidatus Falkowiibacteriota</taxon>
    </lineage>
</organism>
<accession>A0A2M6KA78</accession>